<dbReference type="AlphaFoldDB" id="A0A0A9G1Z4"/>
<name>A0A0A9G1Z4_ARUDO</name>
<evidence type="ECO:0000256" key="1">
    <source>
        <dbReference type="SAM" id="MobiDB-lite"/>
    </source>
</evidence>
<organism evidence="2">
    <name type="scientific">Arundo donax</name>
    <name type="common">Giant reed</name>
    <name type="synonym">Donax arundinaceus</name>
    <dbReference type="NCBI Taxonomy" id="35708"/>
    <lineage>
        <taxon>Eukaryota</taxon>
        <taxon>Viridiplantae</taxon>
        <taxon>Streptophyta</taxon>
        <taxon>Embryophyta</taxon>
        <taxon>Tracheophyta</taxon>
        <taxon>Spermatophyta</taxon>
        <taxon>Magnoliopsida</taxon>
        <taxon>Liliopsida</taxon>
        <taxon>Poales</taxon>
        <taxon>Poaceae</taxon>
        <taxon>PACMAD clade</taxon>
        <taxon>Arundinoideae</taxon>
        <taxon>Arundineae</taxon>
        <taxon>Arundo</taxon>
    </lineage>
</organism>
<proteinExistence type="predicted"/>
<evidence type="ECO:0000313" key="2">
    <source>
        <dbReference type="EMBL" id="JAE18542.1"/>
    </source>
</evidence>
<accession>A0A0A9G1Z4</accession>
<sequence>MRCIIKTAKSTSTGLNISYNSEQLSDNKNSNKSASVTSGTDRAEDARGIWTRWEPMMPAWEVEQEPPWRTKLETEVFLPEDLTAPSRWYEYGHAAADDQELTAPPRESSPSHRLQP</sequence>
<protein>
    <submittedName>
        <fullName evidence="2">Uncharacterized protein</fullName>
    </submittedName>
</protein>
<feature type="region of interest" description="Disordered" evidence="1">
    <location>
        <begin position="89"/>
        <end position="116"/>
    </location>
</feature>
<reference evidence="2" key="1">
    <citation type="submission" date="2014-09" db="EMBL/GenBank/DDBJ databases">
        <authorList>
            <person name="Magalhaes I.L.F."/>
            <person name="Oliveira U."/>
            <person name="Santos F.R."/>
            <person name="Vidigal T.H.D.A."/>
            <person name="Brescovit A.D."/>
            <person name="Santos A.J."/>
        </authorList>
    </citation>
    <scope>NUCLEOTIDE SEQUENCE</scope>
    <source>
        <tissue evidence="2">Shoot tissue taken approximately 20 cm above the soil surface</tissue>
    </source>
</reference>
<feature type="region of interest" description="Disordered" evidence="1">
    <location>
        <begin position="21"/>
        <end position="46"/>
    </location>
</feature>
<feature type="compositionally biased region" description="Polar residues" evidence="1">
    <location>
        <begin position="21"/>
        <end position="40"/>
    </location>
</feature>
<reference evidence="2" key="2">
    <citation type="journal article" date="2015" name="Data Brief">
        <title>Shoot transcriptome of the giant reed, Arundo donax.</title>
        <authorList>
            <person name="Barrero R.A."/>
            <person name="Guerrero F.D."/>
            <person name="Moolhuijzen P."/>
            <person name="Goolsby J.A."/>
            <person name="Tidwell J."/>
            <person name="Bellgard S.E."/>
            <person name="Bellgard M.I."/>
        </authorList>
    </citation>
    <scope>NUCLEOTIDE SEQUENCE</scope>
    <source>
        <tissue evidence="2">Shoot tissue taken approximately 20 cm above the soil surface</tissue>
    </source>
</reference>
<dbReference type="EMBL" id="GBRH01179354">
    <property type="protein sequence ID" value="JAE18542.1"/>
    <property type="molecule type" value="Transcribed_RNA"/>
</dbReference>